<proteinExistence type="predicted"/>
<dbReference type="WBParaSite" id="Minc3s00505g13447">
    <property type="protein sequence ID" value="Minc3s00505g13447"/>
    <property type="gene ID" value="Minc3s00505g13447"/>
</dbReference>
<evidence type="ECO:0000313" key="2">
    <source>
        <dbReference type="Proteomes" id="UP000887563"/>
    </source>
</evidence>
<dbReference type="GO" id="GO:0050982">
    <property type="term" value="P:detection of mechanical stimulus"/>
    <property type="evidence" value="ECO:0007669"/>
    <property type="project" value="TreeGrafter"/>
</dbReference>
<sequence length="381" mass="44469">MAILFVVRSVYQFDFIPSIEDFHWPWNKTCNRNDTNPLFNTTSKWVGLEKQNDEWVVSDYIGYTLILILIGLQFCIKYRQHLNRKLRSLAEPPPGILFPNAQPADFDKSLTDCTKFLLNYGFYKFGMEISLASLGFAAWMRMDLLGALLVLWLLVLISIPRNARKRLWPFLVFYLAFVLPLQYFSALGLPSNLCIDYPWDYWQPLFNIFHSIGKSWQLLNNNLSLFLCLPNYRMSPDRFSDNLKIDFILLAIVSAQNRMFRQESEEHPAGSNDSIYVCNKYQLLKENPHYDFVIEQRLFKQTSTFSHHLLFIRFPPNSSYTPTNSFTSFLFFLFLLTPTLPPSSFSSSTFLLLLPQECASFTLSGFSPFPFLQSFWHALVL</sequence>
<dbReference type="PANTHER" id="PTHR13167:SF25">
    <property type="entry name" value="PIEZO-TYPE MECHANOSENSITIVE ION CHANNEL COMPONENT"/>
    <property type="match status" value="1"/>
</dbReference>
<keyword evidence="1" id="KW-1133">Transmembrane helix</keyword>
<dbReference type="GO" id="GO:0071260">
    <property type="term" value="P:cellular response to mechanical stimulus"/>
    <property type="evidence" value="ECO:0007669"/>
    <property type="project" value="TreeGrafter"/>
</dbReference>
<evidence type="ECO:0000313" key="3">
    <source>
        <dbReference type="WBParaSite" id="Minc3s00505g13447"/>
    </source>
</evidence>
<feature type="transmembrane region" description="Helical" evidence="1">
    <location>
        <begin position="167"/>
        <end position="185"/>
    </location>
</feature>
<evidence type="ECO:0000256" key="1">
    <source>
        <dbReference type="SAM" id="Phobius"/>
    </source>
</evidence>
<keyword evidence="1" id="KW-0472">Membrane</keyword>
<organism evidence="2 3">
    <name type="scientific">Meloidogyne incognita</name>
    <name type="common">Southern root-knot nematode worm</name>
    <name type="synonym">Oxyuris incognita</name>
    <dbReference type="NCBI Taxonomy" id="6306"/>
    <lineage>
        <taxon>Eukaryota</taxon>
        <taxon>Metazoa</taxon>
        <taxon>Ecdysozoa</taxon>
        <taxon>Nematoda</taxon>
        <taxon>Chromadorea</taxon>
        <taxon>Rhabditida</taxon>
        <taxon>Tylenchina</taxon>
        <taxon>Tylenchomorpha</taxon>
        <taxon>Tylenchoidea</taxon>
        <taxon>Meloidogynidae</taxon>
        <taxon>Meloidogyninae</taxon>
        <taxon>Meloidogyne</taxon>
        <taxon>Meloidogyne incognita group</taxon>
    </lineage>
</organism>
<feature type="transmembrane region" description="Helical" evidence="1">
    <location>
        <begin position="117"/>
        <end position="138"/>
    </location>
</feature>
<dbReference type="GO" id="GO:0042391">
    <property type="term" value="P:regulation of membrane potential"/>
    <property type="evidence" value="ECO:0007669"/>
    <property type="project" value="TreeGrafter"/>
</dbReference>
<dbReference type="InterPro" id="IPR027272">
    <property type="entry name" value="Piezo"/>
</dbReference>
<feature type="transmembrane region" description="Helical" evidence="1">
    <location>
        <begin position="144"/>
        <end position="160"/>
    </location>
</feature>
<feature type="transmembrane region" description="Helical" evidence="1">
    <location>
        <begin position="60"/>
        <end position="78"/>
    </location>
</feature>
<keyword evidence="1" id="KW-0812">Transmembrane</keyword>
<dbReference type="GO" id="GO:0005261">
    <property type="term" value="F:monoatomic cation channel activity"/>
    <property type="evidence" value="ECO:0007669"/>
    <property type="project" value="TreeGrafter"/>
</dbReference>
<dbReference type="Proteomes" id="UP000887563">
    <property type="component" value="Unplaced"/>
</dbReference>
<accession>A0A914LHF0</accession>
<protein>
    <submittedName>
        <fullName evidence="3">Uncharacterized protein</fullName>
    </submittedName>
</protein>
<dbReference type="GO" id="GO:0008381">
    <property type="term" value="F:mechanosensitive monoatomic ion channel activity"/>
    <property type="evidence" value="ECO:0007669"/>
    <property type="project" value="InterPro"/>
</dbReference>
<keyword evidence="2" id="KW-1185">Reference proteome</keyword>
<dbReference type="AlphaFoldDB" id="A0A914LHF0"/>
<reference evidence="3" key="1">
    <citation type="submission" date="2022-11" db="UniProtKB">
        <authorList>
            <consortium name="WormBaseParasite"/>
        </authorList>
    </citation>
    <scope>IDENTIFICATION</scope>
</reference>
<name>A0A914LHF0_MELIC</name>
<dbReference type="PANTHER" id="PTHR13167">
    <property type="entry name" value="PIEZO-TYPE MECHANOSENSITIVE ION CHANNEL COMPONENT"/>
    <property type="match status" value="1"/>
</dbReference>
<dbReference type="GO" id="GO:0005886">
    <property type="term" value="C:plasma membrane"/>
    <property type="evidence" value="ECO:0007669"/>
    <property type="project" value="TreeGrafter"/>
</dbReference>